<name>A0ACC2SV88_9FUNG</name>
<organism evidence="1 2">
    <name type="scientific">Entomophthora muscae</name>
    <dbReference type="NCBI Taxonomy" id="34485"/>
    <lineage>
        <taxon>Eukaryota</taxon>
        <taxon>Fungi</taxon>
        <taxon>Fungi incertae sedis</taxon>
        <taxon>Zoopagomycota</taxon>
        <taxon>Entomophthoromycotina</taxon>
        <taxon>Entomophthoromycetes</taxon>
        <taxon>Entomophthorales</taxon>
        <taxon>Entomophthoraceae</taxon>
        <taxon>Entomophthora</taxon>
    </lineage>
</organism>
<protein>
    <submittedName>
        <fullName evidence="1">Uncharacterized protein</fullName>
    </submittedName>
</protein>
<comment type="caution">
    <text evidence="1">The sequence shown here is derived from an EMBL/GenBank/DDBJ whole genome shotgun (WGS) entry which is preliminary data.</text>
</comment>
<proteinExistence type="predicted"/>
<keyword evidence="2" id="KW-1185">Reference proteome</keyword>
<dbReference type="EMBL" id="QTSX02004297">
    <property type="protein sequence ID" value="KAJ9066295.1"/>
    <property type="molecule type" value="Genomic_DNA"/>
</dbReference>
<gene>
    <name evidence="1" type="ORF">DSO57_1010933</name>
</gene>
<accession>A0ACC2SV88</accession>
<reference evidence="1" key="1">
    <citation type="submission" date="2022-04" db="EMBL/GenBank/DDBJ databases">
        <title>Genome of the entomopathogenic fungus Entomophthora muscae.</title>
        <authorList>
            <person name="Elya C."/>
            <person name="Lovett B.R."/>
            <person name="Lee E."/>
            <person name="Macias A.M."/>
            <person name="Hajek A.E."/>
            <person name="De Bivort B.L."/>
            <person name="Kasson M.T."/>
            <person name="De Fine Licht H.H."/>
            <person name="Stajich J.E."/>
        </authorList>
    </citation>
    <scope>NUCLEOTIDE SEQUENCE</scope>
    <source>
        <strain evidence="1">Berkeley</strain>
    </source>
</reference>
<sequence>MWGDKGEKGGFQGGSGSLGCSKSSTVSSWMWGRNTDGDGVSSRSAHFMGGGVSLQPGEGPWEQTWSLQIKVNGKLGPSGSTMYSSHHQTLRFAVMVNGVKLTDEVRVGALLADRAGRGAVLGDVSYLRAIIATGVIRAVTISLEGTGDWGWAGVLAPAP</sequence>
<evidence type="ECO:0000313" key="2">
    <source>
        <dbReference type="Proteomes" id="UP001165960"/>
    </source>
</evidence>
<evidence type="ECO:0000313" key="1">
    <source>
        <dbReference type="EMBL" id="KAJ9066295.1"/>
    </source>
</evidence>
<dbReference type="Proteomes" id="UP001165960">
    <property type="component" value="Unassembled WGS sequence"/>
</dbReference>